<dbReference type="GO" id="GO:0006357">
    <property type="term" value="P:regulation of transcription by RNA polymerase II"/>
    <property type="evidence" value="ECO:0007669"/>
    <property type="project" value="TreeGrafter"/>
</dbReference>
<feature type="region of interest" description="Disordered" evidence="2">
    <location>
        <begin position="676"/>
        <end position="715"/>
    </location>
</feature>
<dbReference type="PANTHER" id="PTHR46179">
    <property type="entry name" value="ZINC FINGER PROTEIN"/>
    <property type="match status" value="1"/>
</dbReference>
<feature type="domain" description="C2H2-type" evidence="3">
    <location>
        <begin position="650"/>
        <end position="679"/>
    </location>
</feature>
<evidence type="ECO:0000256" key="1">
    <source>
        <dbReference type="PROSITE-ProRule" id="PRU00042"/>
    </source>
</evidence>
<feature type="region of interest" description="Disordered" evidence="2">
    <location>
        <begin position="538"/>
        <end position="574"/>
    </location>
</feature>
<keyword evidence="1" id="KW-0863">Zinc-finger</keyword>
<feature type="region of interest" description="Disordered" evidence="2">
    <location>
        <begin position="635"/>
        <end position="663"/>
    </location>
</feature>
<comment type="caution">
    <text evidence="4">The sequence shown here is derived from an EMBL/GenBank/DDBJ whole genome shotgun (WGS) entry which is preliminary data.</text>
</comment>
<keyword evidence="1" id="KW-0862">Zinc</keyword>
<organism evidence="4 5">
    <name type="scientific">Purpureocillium lilacinum</name>
    <name type="common">Paecilomyces lilacinus</name>
    <dbReference type="NCBI Taxonomy" id="33203"/>
    <lineage>
        <taxon>Eukaryota</taxon>
        <taxon>Fungi</taxon>
        <taxon>Dikarya</taxon>
        <taxon>Ascomycota</taxon>
        <taxon>Pezizomycotina</taxon>
        <taxon>Sordariomycetes</taxon>
        <taxon>Hypocreomycetidae</taxon>
        <taxon>Hypocreales</taxon>
        <taxon>Ophiocordycipitaceae</taxon>
        <taxon>Purpureocillium</taxon>
    </lineage>
</organism>
<dbReference type="Proteomes" id="UP000245956">
    <property type="component" value="Unassembled WGS sequence"/>
</dbReference>
<evidence type="ECO:0000313" key="5">
    <source>
        <dbReference type="Proteomes" id="UP000245956"/>
    </source>
</evidence>
<dbReference type="SMART" id="SM00355">
    <property type="entry name" value="ZnF_C2H2"/>
    <property type="match status" value="3"/>
</dbReference>
<feature type="compositionally biased region" description="Basic and acidic residues" evidence="2">
    <location>
        <begin position="563"/>
        <end position="574"/>
    </location>
</feature>
<feature type="region of interest" description="Disordered" evidence="2">
    <location>
        <begin position="122"/>
        <end position="153"/>
    </location>
</feature>
<keyword evidence="1" id="KW-0479">Metal-binding</keyword>
<accession>A0A2U3DV92</accession>
<name>A0A2U3DV92_PURLI</name>
<dbReference type="PROSITE" id="PS50157">
    <property type="entry name" value="ZINC_FINGER_C2H2_2"/>
    <property type="match status" value="1"/>
</dbReference>
<dbReference type="PANTHER" id="PTHR46179:SF24">
    <property type="entry name" value="C2H2-TYPE DOMAIN-CONTAINING PROTEIN"/>
    <property type="match status" value="1"/>
</dbReference>
<dbReference type="InterPro" id="IPR059009">
    <property type="entry name" value="Znf_C2H2_17_1st"/>
</dbReference>
<feature type="region of interest" description="Disordered" evidence="2">
    <location>
        <begin position="286"/>
        <end position="381"/>
    </location>
</feature>
<evidence type="ECO:0000256" key="2">
    <source>
        <dbReference type="SAM" id="MobiDB-lite"/>
    </source>
</evidence>
<dbReference type="Pfam" id="PF26177">
    <property type="entry name" value="zf_C2H2_17_1st"/>
    <property type="match status" value="1"/>
</dbReference>
<protein>
    <recommendedName>
        <fullName evidence="3">C2H2-type domain-containing protein</fullName>
    </recommendedName>
</protein>
<dbReference type="GO" id="GO:0005634">
    <property type="term" value="C:nucleus"/>
    <property type="evidence" value="ECO:0007669"/>
    <property type="project" value="TreeGrafter"/>
</dbReference>
<feature type="region of interest" description="Disordered" evidence="2">
    <location>
        <begin position="498"/>
        <end position="523"/>
    </location>
</feature>
<dbReference type="Gene3D" id="3.30.160.60">
    <property type="entry name" value="Classic Zinc Finger"/>
    <property type="match status" value="2"/>
</dbReference>
<dbReference type="CDD" id="cd14686">
    <property type="entry name" value="bZIP"/>
    <property type="match status" value="1"/>
</dbReference>
<reference evidence="4 5" key="1">
    <citation type="journal article" date="2016" name="Front. Microbiol.">
        <title>Genome and transcriptome sequences reveal the specific parasitism of the nematophagous Purpureocillium lilacinum 36-1.</title>
        <authorList>
            <person name="Xie J."/>
            <person name="Li S."/>
            <person name="Mo C."/>
            <person name="Xiao X."/>
            <person name="Peng D."/>
            <person name="Wang G."/>
            <person name="Xiao Y."/>
        </authorList>
    </citation>
    <scope>NUCLEOTIDE SEQUENCE [LARGE SCALE GENOMIC DNA]</scope>
    <source>
        <strain evidence="4 5">36-1</strain>
    </source>
</reference>
<dbReference type="GO" id="GO:0008270">
    <property type="term" value="F:zinc ion binding"/>
    <property type="evidence" value="ECO:0007669"/>
    <property type="project" value="UniProtKB-KW"/>
</dbReference>
<dbReference type="AlphaFoldDB" id="A0A2U3DV92"/>
<dbReference type="InterPro" id="IPR013087">
    <property type="entry name" value="Znf_C2H2_type"/>
</dbReference>
<sequence>MTPCVSDTSLPTTCATTAQGKGRQQQEGVYWAVSHTTRSVGQAQEPRMTPESRVVSAKGQVGPARPPVMEMPRANHLDMFPDDKAFRMPAWSRGVGRRSCEHRPQRQHNEAGCAHYQAVDACSGGDRESPQQLHVPSESGHEQAGSWARQRSVHGSARPFVRAVAGSQILGGHAALSPHGTANRPTTAHVAAASANESRWGREPWMLRASRFGQDAVRARRERVESSGKVEQGRERAEPRAWCLQPASCLAAGNGWRGGYNGAGCLLHPRMASEGGGKCVQYRHQARTVTGSSSKSSRHQRDRFRVSTGVRRPTQPSLAINGPGPTPSAARSYPLQPQPRDPRGDRLSPGAGLFHHAPPTTTSAPRPPPLPATSSQSFRASGALSPFRPRLLSHPAPLLSDWHSARRPRSILVASPADRGVAAMSVAYEPRNFIHEGAYPSIGEDHDHDDHDGADQRFTDSEVAEHLSHYTADASLLADEREVLDDRDVLGDDRGVMGDDRGIMADDSSVQDASRLDLGPTGFSSPLQVSLTAPSMAEALSDGKDPSPGAGSPSSINRVKAVAKPDREVTKGPDGRFHCAMPDCKEEIRSFSRKCEWNKHMDKHERPYRCPADGCENLPGFTYSGGLLRHEREVHGKHGGPKNTVNCPHPNCKRHTGKGFSRQENLNEHLRRVHTNMEGSTPPAADSVASPDDDESEKSGTKRKRRMSDQGEELTELRAEVKRLREQNEKLKSEVDQQSQHSLAMMAQIAELQDALRHGIGQHGLGAPTAQMI</sequence>
<proteinExistence type="predicted"/>
<dbReference type="Pfam" id="PF26176">
    <property type="entry name" value="zf_C2H2_17_2"/>
    <property type="match status" value="1"/>
</dbReference>
<gene>
    <name evidence="4" type="ORF">PCL_05394</name>
</gene>
<evidence type="ECO:0000313" key="4">
    <source>
        <dbReference type="EMBL" id="PWI66176.1"/>
    </source>
</evidence>
<feature type="region of interest" description="Disordered" evidence="2">
    <location>
        <begin position="175"/>
        <end position="196"/>
    </location>
</feature>
<evidence type="ECO:0000259" key="3">
    <source>
        <dbReference type="PROSITE" id="PS50157"/>
    </source>
</evidence>
<feature type="region of interest" description="Disordered" evidence="2">
    <location>
        <begin position="38"/>
        <end position="70"/>
    </location>
</feature>
<dbReference type="InterPro" id="IPR059095">
    <property type="entry name" value="Znf_C2H2_17_2nd"/>
</dbReference>
<dbReference type="EMBL" id="LCWV01000027">
    <property type="protein sequence ID" value="PWI66176.1"/>
    <property type="molecule type" value="Genomic_DNA"/>
</dbReference>
<dbReference type="InterPro" id="IPR051061">
    <property type="entry name" value="Zinc_finger_trans_reg"/>
</dbReference>